<dbReference type="GO" id="GO:0016020">
    <property type="term" value="C:membrane"/>
    <property type="evidence" value="ECO:0007669"/>
    <property type="project" value="InterPro"/>
</dbReference>
<keyword evidence="1" id="KW-0472">Membrane</keyword>
<sequence length="155" mass="16837">MIYLIALALALHLIAATLWVGGMFLLHMCLRPNLGALEPPARLTLMRGTLGKFFPWVWAVIATLVGSGYLMLFAVYGGFAGAGMHIHLMNGLAFVMILLFAHLFFAPWKRMRRAVDGQDWAAAGRNLGQIRTIVTINLTLGLAVIAISGGGRYLA</sequence>
<dbReference type="EMBL" id="JAGMWN010000001">
    <property type="protein sequence ID" value="MBP5856213.1"/>
    <property type="molecule type" value="Genomic_DNA"/>
</dbReference>
<feature type="transmembrane region" description="Helical" evidence="1">
    <location>
        <begin position="88"/>
        <end position="108"/>
    </location>
</feature>
<dbReference type="AlphaFoldDB" id="A0A8J7S032"/>
<feature type="domain" description="Copper resistance protein D" evidence="2">
    <location>
        <begin position="49"/>
        <end position="149"/>
    </location>
</feature>
<evidence type="ECO:0000313" key="4">
    <source>
        <dbReference type="Proteomes" id="UP000672602"/>
    </source>
</evidence>
<dbReference type="RefSeq" id="WP_210680750.1">
    <property type="nucleotide sequence ID" value="NZ_JAGMWN010000001.1"/>
</dbReference>
<accession>A0A8J7S032</accession>
<keyword evidence="1" id="KW-0812">Transmembrane</keyword>
<dbReference type="InterPro" id="IPR008457">
    <property type="entry name" value="Cu-R_CopD_dom"/>
</dbReference>
<evidence type="ECO:0000256" key="1">
    <source>
        <dbReference type="SAM" id="Phobius"/>
    </source>
</evidence>
<gene>
    <name evidence="3" type="ORF">KAJ83_04275</name>
</gene>
<comment type="caution">
    <text evidence="3">The sequence shown here is derived from an EMBL/GenBank/DDBJ whole genome shotgun (WGS) entry which is preliminary data.</text>
</comment>
<keyword evidence="4" id="KW-1185">Reference proteome</keyword>
<dbReference type="Proteomes" id="UP000672602">
    <property type="component" value="Unassembled WGS sequence"/>
</dbReference>
<reference evidence="3" key="1">
    <citation type="submission" date="2021-04" db="EMBL/GenBank/DDBJ databases">
        <authorList>
            <person name="Zhang D.-C."/>
        </authorList>
    </citation>
    <scope>NUCLEOTIDE SEQUENCE</scope>
    <source>
        <strain evidence="3">CGMCC 1.15697</strain>
    </source>
</reference>
<dbReference type="Pfam" id="PF05425">
    <property type="entry name" value="CopD"/>
    <property type="match status" value="1"/>
</dbReference>
<feature type="transmembrane region" description="Helical" evidence="1">
    <location>
        <begin position="53"/>
        <end position="76"/>
    </location>
</feature>
<proteinExistence type="predicted"/>
<evidence type="ECO:0000313" key="3">
    <source>
        <dbReference type="EMBL" id="MBP5856213.1"/>
    </source>
</evidence>
<organism evidence="3 4">
    <name type="scientific">Marivibrio halodurans</name>
    <dbReference type="NCBI Taxonomy" id="2039722"/>
    <lineage>
        <taxon>Bacteria</taxon>
        <taxon>Pseudomonadati</taxon>
        <taxon>Pseudomonadota</taxon>
        <taxon>Alphaproteobacteria</taxon>
        <taxon>Rhodospirillales</taxon>
        <taxon>Rhodospirillaceae</taxon>
        <taxon>Marivibrio</taxon>
    </lineage>
</organism>
<feature type="transmembrane region" description="Helical" evidence="1">
    <location>
        <begin position="128"/>
        <end position="147"/>
    </location>
</feature>
<protein>
    <submittedName>
        <fullName evidence="3">CopD family protein</fullName>
    </submittedName>
</protein>
<name>A0A8J7S032_9PROT</name>
<keyword evidence="1" id="KW-1133">Transmembrane helix</keyword>
<evidence type="ECO:0000259" key="2">
    <source>
        <dbReference type="Pfam" id="PF05425"/>
    </source>
</evidence>